<protein>
    <recommendedName>
        <fullName evidence="3">CRAL-TRIO domain-containing protein</fullName>
    </recommendedName>
</protein>
<evidence type="ECO:0000256" key="2">
    <source>
        <dbReference type="SAM" id="Phobius"/>
    </source>
</evidence>
<dbReference type="Gene3D" id="3.40.525.10">
    <property type="entry name" value="CRAL-TRIO lipid binding domain"/>
    <property type="match status" value="1"/>
</dbReference>
<evidence type="ECO:0000256" key="1">
    <source>
        <dbReference type="SAM" id="MobiDB-lite"/>
    </source>
</evidence>
<name>A0A9W7G0H9_9STRA</name>
<dbReference type="Proteomes" id="UP001165065">
    <property type="component" value="Unassembled WGS sequence"/>
</dbReference>
<feature type="domain" description="CRAL-TRIO" evidence="3">
    <location>
        <begin position="319"/>
        <end position="499"/>
    </location>
</feature>
<dbReference type="InterPro" id="IPR052578">
    <property type="entry name" value="PI_Transfer_CRAL-TRIO"/>
</dbReference>
<proteinExistence type="predicted"/>
<dbReference type="PROSITE" id="PS50191">
    <property type="entry name" value="CRAL_TRIO"/>
    <property type="match status" value="1"/>
</dbReference>
<dbReference type="GO" id="GO:0008526">
    <property type="term" value="F:phosphatidylinositol transfer activity"/>
    <property type="evidence" value="ECO:0007669"/>
    <property type="project" value="TreeGrafter"/>
</dbReference>
<organism evidence="4 5">
    <name type="scientific">Triparma columacea</name>
    <dbReference type="NCBI Taxonomy" id="722753"/>
    <lineage>
        <taxon>Eukaryota</taxon>
        <taxon>Sar</taxon>
        <taxon>Stramenopiles</taxon>
        <taxon>Ochrophyta</taxon>
        <taxon>Bolidophyceae</taxon>
        <taxon>Parmales</taxon>
        <taxon>Triparmaceae</taxon>
        <taxon>Triparma</taxon>
    </lineage>
</organism>
<feature type="region of interest" description="Disordered" evidence="1">
    <location>
        <begin position="1"/>
        <end position="50"/>
    </location>
</feature>
<keyword evidence="2" id="KW-1133">Transmembrane helix</keyword>
<dbReference type="InterPro" id="IPR001251">
    <property type="entry name" value="CRAL-TRIO_dom"/>
</dbReference>
<dbReference type="SUPFAM" id="SSF52087">
    <property type="entry name" value="CRAL/TRIO domain"/>
    <property type="match status" value="1"/>
</dbReference>
<dbReference type="InterPro" id="IPR036865">
    <property type="entry name" value="CRAL-TRIO_dom_sf"/>
</dbReference>
<keyword evidence="5" id="KW-1185">Reference proteome</keyword>
<evidence type="ECO:0000313" key="4">
    <source>
        <dbReference type="EMBL" id="GMI27860.1"/>
    </source>
</evidence>
<feature type="region of interest" description="Disordered" evidence="1">
    <location>
        <begin position="85"/>
        <end position="104"/>
    </location>
</feature>
<dbReference type="SMART" id="SM00516">
    <property type="entry name" value="SEC14"/>
    <property type="match status" value="1"/>
</dbReference>
<dbReference type="EMBL" id="BRYA01000651">
    <property type="protein sequence ID" value="GMI27860.1"/>
    <property type="molecule type" value="Genomic_DNA"/>
</dbReference>
<reference evidence="5" key="1">
    <citation type="journal article" date="2023" name="Commun. Biol.">
        <title>Genome analysis of Parmales, the sister group of diatoms, reveals the evolutionary specialization of diatoms from phago-mixotrophs to photoautotrophs.</title>
        <authorList>
            <person name="Ban H."/>
            <person name="Sato S."/>
            <person name="Yoshikawa S."/>
            <person name="Yamada K."/>
            <person name="Nakamura Y."/>
            <person name="Ichinomiya M."/>
            <person name="Sato N."/>
            <person name="Blanc-Mathieu R."/>
            <person name="Endo H."/>
            <person name="Kuwata A."/>
            <person name="Ogata H."/>
        </authorList>
    </citation>
    <scope>NUCLEOTIDE SEQUENCE [LARGE SCALE GENOMIC DNA]</scope>
</reference>
<dbReference type="PANTHER" id="PTHR45824">
    <property type="entry name" value="GH16843P"/>
    <property type="match status" value="1"/>
</dbReference>
<feature type="transmembrane region" description="Helical" evidence="2">
    <location>
        <begin position="57"/>
        <end position="80"/>
    </location>
</feature>
<dbReference type="AlphaFoldDB" id="A0A9W7G0H9"/>
<keyword evidence="2" id="KW-0472">Membrane</keyword>
<dbReference type="Pfam" id="PF00650">
    <property type="entry name" value="CRAL_TRIO"/>
    <property type="match status" value="1"/>
</dbReference>
<keyword evidence="2" id="KW-0812">Transmembrane</keyword>
<sequence length="527" mass="58554">MEVPLQSPPKLRRGDGEIVNSHDKASRRKKLVKSYYNKNPTMGKAPKIRSSEESGDIPLVVFAIPMILLSLSLLSLYIFAAPSPSPSRSPLPPSPALATLPPVPSSTPHGGCLDLDLQASTGVTLKGGHCLQKTGGRGGEEENEVGGVYRRSPLRRLKVALKRTLKMLTSPLRYISSKFLHRSQPPPPSPGSPRSGPGSDEGETLQTGSVLTAEETKVLEDYKKLVKETYPNLLSSNTSLIPWGGPSSINTPNHSPFSLSSPDTLESYMRVMNFPATQTTNFPARLCKSPCPTTKALWNTVMFRTWYRPWSVTESMKLENSVGVMYVRGYTKGGEGKARQPIVWMRPGRKKAKDQEAYGRVVVEALERASGMASNRGEREQEMEGRWLGGRGRNDPRRYFVVVDCRGFGLGMIPGIGAVRKLFGFVGDHYPRRLGKLVVINISGPANVFWNMVKKFVPEDVAKKVHIASGEDESRDLLLQDIEEKDVPREYGGKDEWEFDGDEYYGEVDMTEEESRMYEIYMPWQAA</sequence>
<accession>A0A9W7G0H9</accession>
<comment type="caution">
    <text evidence="4">The sequence shown here is derived from an EMBL/GenBank/DDBJ whole genome shotgun (WGS) entry which is preliminary data.</text>
</comment>
<evidence type="ECO:0000259" key="3">
    <source>
        <dbReference type="PROSITE" id="PS50191"/>
    </source>
</evidence>
<gene>
    <name evidence="4" type="ORF">TrCOL_g11557</name>
</gene>
<feature type="compositionally biased region" description="Basic and acidic residues" evidence="1">
    <location>
        <begin position="12"/>
        <end position="24"/>
    </location>
</feature>
<dbReference type="CDD" id="cd00170">
    <property type="entry name" value="SEC14"/>
    <property type="match status" value="1"/>
</dbReference>
<dbReference type="OrthoDB" id="197703at2759"/>
<dbReference type="PANTHER" id="PTHR45824:SF29">
    <property type="entry name" value="GH16843P"/>
    <property type="match status" value="1"/>
</dbReference>
<evidence type="ECO:0000313" key="5">
    <source>
        <dbReference type="Proteomes" id="UP001165065"/>
    </source>
</evidence>
<feature type="region of interest" description="Disordered" evidence="1">
    <location>
        <begin position="178"/>
        <end position="211"/>
    </location>
</feature>